<feature type="compositionally biased region" description="Acidic residues" evidence="13">
    <location>
        <begin position="50"/>
        <end position="63"/>
    </location>
</feature>
<feature type="transmembrane region" description="Helical" evidence="14">
    <location>
        <begin position="507"/>
        <end position="528"/>
    </location>
</feature>
<evidence type="ECO:0000256" key="3">
    <source>
        <dbReference type="ARBA" id="ARBA00004906"/>
    </source>
</evidence>
<dbReference type="Pfam" id="PF12906">
    <property type="entry name" value="RINGv"/>
    <property type="match status" value="1"/>
</dbReference>
<evidence type="ECO:0000256" key="9">
    <source>
        <dbReference type="ARBA" id="ARBA00022786"/>
    </source>
</evidence>
<evidence type="ECO:0000256" key="6">
    <source>
        <dbReference type="ARBA" id="ARBA00022692"/>
    </source>
</evidence>
<dbReference type="OrthoDB" id="264354at2759"/>
<feature type="compositionally biased region" description="Low complexity" evidence="13">
    <location>
        <begin position="370"/>
        <end position="381"/>
    </location>
</feature>
<keyword evidence="5" id="KW-0808">Transferase</keyword>
<name>A0A0L0DGZ5_THETB</name>
<feature type="transmembrane region" description="Helical" evidence="14">
    <location>
        <begin position="890"/>
        <end position="914"/>
    </location>
</feature>
<feature type="region of interest" description="Disordered" evidence="13">
    <location>
        <begin position="27"/>
        <end position="111"/>
    </location>
</feature>
<dbReference type="GO" id="GO:0036503">
    <property type="term" value="P:ERAD pathway"/>
    <property type="evidence" value="ECO:0007669"/>
    <property type="project" value="TreeGrafter"/>
</dbReference>
<evidence type="ECO:0000256" key="13">
    <source>
        <dbReference type="SAM" id="MobiDB-lite"/>
    </source>
</evidence>
<dbReference type="RefSeq" id="XP_013756005.1">
    <property type="nucleotide sequence ID" value="XM_013900551.1"/>
</dbReference>
<keyword evidence="17" id="KW-1185">Reference proteome</keyword>
<keyword evidence="6 14" id="KW-0812">Transmembrane</keyword>
<comment type="pathway">
    <text evidence="3">Protein modification; protein ubiquitination.</text>
</comment>
<feature type="transmembrane region" description="Helical" evidence="14">
    <location>
        <begin position="589"/>
        <end position="611"/>
    </location>
</feature>
<dbReference type="GO" id="GO:0008270">
    <property type="term" value="F:zinc ion binding"/>
    <property type="evidence" value="ECO:0007669"/>
    <property type="project" value="UniProtKB-KW"/>
</dbReference>
<feature type="region of interest" description="Disordered" evidence="13">
    <location>
        <begin position="352"/>
        <end position="406"/>
    </location>
</feature>
<comment type="catalytic activity">
    <reaction evidence="1">
        <text>S-ubiquitinyl-[E2 ubiquitin-conjugating enzyme]-L-cysteine + [acceptor protein]-L-lysine = [E2 ubiquitin-conjugating enzyme]-L-cysteine + N(6)-ubiquitinyl-[acceptor protein]-L-lysine.</text>
        <dbReference type="EC" id="2.3.2.27"/>
    </reaction>
</comment>
<comment type="subcellular location">
    <subcellularLocation>
        <location evidence="2">Membrane</location>
        <topology evidence="2">Multi-pass membrane protein</topology>
    </subcellularLocation>
</comment>
<dbReference type="GO" id="GO:0005789">
    <property type="term" value="C:endoplasmic reticulum membrane"/>
    <property type="evidence" value="ECO:0007669"/>
    <property type="project" value="TreeGrafter"/>
</dbReference>
<feature type="transmembrane region" description="Helical" evidence="14">
    <location>
        <begin position="312"/>
        <end position="337"/>
    </location>
</feature>
<evidence type="ECO:0000256" key="12">
    <source>
        <dbReference type="ARBA" id="ARBA00023136"/>
    </source>
</evidence>
<keyword evidence="10" id="KW-0862">Zinc</keyword>
<evidence type="ECO:0000256" key="1">
    <source>
        <dbReference type="ARBA" id="ARBA00000900"/>
    </source>
</evidence>
<keyword evidence="11 14" id="KW-1133">Transmembrane helix</keyword>
<dbReference type="InterPro" id="IPR011016">
    <property type="entry name" value="Znf_RING-CH"/>
</dbReference>
<keyword evidence="7" id="KW-0479">Metal-binding</keyword>
<evidence type="ECO:0000259" key="15">
    <source>
        <dbReference type="PROSITE" id="PS51292"/>
    </source>
</evidence>
<organism evidence="16 17">
    <name type="scientific">Thecamonas trahens ATCC 50062</name>
    <dbReference type="NCBI Taxonomy" id="461836"/>
    <lineage>
        <taxon>Eukaryota</taxon>
        <taxon>Apusozoa</taxon>
        <taxon>Apusomonadida</taxon>
        <taxon>Apusomonadidae</taxon>
        <taxon>Thecamonas</taxon>
    </lineage>
</organism>
<dbReference type="OMA" id="HAESCEV"/>
<dbReference type="STRING" id="461836.A0A0L0DGZ5"/>
<dbReference type="SUPFAM" id="SSF57850">
    <property type="entry name" value="RING/U-box"/>
    <property type="match status" value="1"/>
</dbReference>
<keyword evidence="9" id="KW-0833">Ubl conjugation pathway</keyword>
<dbReference type="Proteomes" id="UP000054408">
    <property type="component" value="Unassembled WGS sequence"/>
</dbReference>
<feature type="transmembrane region" description="Helical" evidence="14">
    <location>
        <begin position="637"/>
        <end position="658"/>
    </location>
</feature>
<dbReference type="Gene3D" id="3.30.40.10">
    <property type="entry name" value="Zinc/RING finger domain, C3HC4 (zinc finger)"/>
    <property type="match status" value="1"/>
</dbReference>
<feature type="transmembrane region" description="Helical" evidence="14">
    <location>
        <begin position="219"/>
        <end position="244"/>
    </location>
</feature>
<reference evidence="16 17" key="1">
    <citation type="submission" date="2010-05" db="EMBL/GenBank/DDBJ databases">
        <title>The Genome Sequence of Thecamonas trahens ATCC 50062.</title>
        <authorList>
            <consortium name="The Broad Institute Genome Sequencing Platform"/>
            <person name="Russ C."/>
            <person name="Cuomo C."/>
            <person name="Shea T."/>
            <person name="Young S.K."/>
            <person name="Zeng Q."/>
            <person name="Koehrsen M."/>
            <person name="Haas B."/>
            <person name="Borodovsky M."/>
            <person name="Guigo R."/>
            <person name="Alvarado L."/>
            <person name="Berlin A."/>
            <person name="Bochicchio J."/>
            <person name="Borenstein D."/>
            <person name="Chapman S."/>
            <person name="Chen Z."/>
            <person name="Freedman E."/>
            <person name="Gellesch M."/>
            <person name="Goldberg J."/>
            <person name="Griggs A."/>
            <person name="Gujja S."/>
            <person name="Heilman E."/>
            <person name="Heiman D."/>
            <person name="Hepburn T."/>
            <person name="Howarth C."/>
            <person name="Jen D."/>
            <person name="Larson L."/>
            <person name="Mehta T."/>
            <person name="Park D."/>
            <person name="Pearson M."/>
            <person name="Roberts A."/>
            <person name="Saif S."/>
            <person name="Shenoy N."/>
            <person name="Sisk P."/>
            <person name="Stolte C."/>
            <person name="Sykes S."/>
            <person name="Thomson T."/>
            <person name="Walk T."/>
            <person name="White J."/>
            <person name="Yandava C."/>
            <person name="Burger G."/>
            <person name="Gray M.W."/>
            <person name="Holland P.W.H."/>
            <person name="King N."/>
            <person name="Lang F.B.F."/>
            <person name="Roger A.J."/>
            <person name="Ruiz-Trillo I."/>
            <person name="Lander E."/>
            <person name="Nusbaum C."/>
        </authorList>
    </citation>
    <scope>NUCLEOTIDE SEQUENCE [LARGE SCALE GENOMIC DNA]</scope>
    <source>
        <strain evidence="16 17">ATCC 50062</strain>
    </source>
</reference>
<evidence type="ECO:0000313" key="16">
    <source>
        <dbReference type="EMBL" id="KNC51609.1"/>
    </source>
</evidence>
<sequence length="1026" mass="108019">MEGEEVLVAVPGVAALRPVLLPAVRPDLPPGFDLEMWTGGASKAKATTEAETEVETETETEVETEAKAKTETETEMETESEADGREAGGPSSQADGEVHGVDSTSSDQRVVEPGAAVAPVASDGWSSESDEGPVCRVCRVGDGDLFAPCQCAGSMRYIHQECLEQWLNVSHAESCEVCGHAFAFQPIFDAAAPPTLPWSAVMAGLVARSMGAASNAARIGAVVLAWFVVVPLVVARSILVQIGAMPWSSLFSLRPPIDGLPTLMTEAMLAPLREIDHAPAALPPLVEWAAADVAQGRDSSLLWLAASTLSQALVGTVACVGILGILLSIVVATEYVASQGLDYASLYGPRAEVEGEAEDEGEVEAETADGADPGPAAGAEPVELNDGVDAEGDGEGDGGGDGDGHAAAADDGRLVWGFGGAENGGGRNGHDGHDGNVVLDGLGLDADLGFGARGDGALGAPGDALDVHHDELGEFLDDDELGLGEGNLGFREIVGLDGDWTALAENVFTIGLVFVGVTAVGLSAPLIVGGVFHAQFPAAGPASVRRKLVLGYGMLAVVASAMWATRMLLGRRARMFDLPCSVVWMSWQYVRLVVCTLTELVAFPFVTGWLVDLASLPLAIEGTTLSSRKAFAREAPIASAVLHWSFGMGYMILLSLLVQRLRRVLRRGVLWFLRDPDDPEFQPFREMLEIPMLRLVRRILLSVVLYVLHIGCVVGVPVYLARRVTRALALPATSTTAPPMQTLVNVLLLHALVPVIFALVPQVQTGLDSLLRGLFQMAARPTGLAWYLFDDEADGENEAEQAERLERGETQSLSGAHAVYLGGAAMLLGARGVQELPRLAAAISWHRLAGAAKLTVLVAAWCGLVAPLTGLVLQHVVVFPLVVGEGQTPVVAPLSFFDLAGGLLVSTGAARIAASVPGPTPWLPFGWILREIDESLGTPPLGRALRYLVAPVALLEVLFLALPYAAALVAGPGLSESILLYGHGCVVAAAVASCAARYGWQWLVQMREDLHRERFLVGTRLVNAQE</sequence>
<feature type="transmembrane region" description="Helical" evidence="14">
    <location>
        <begin position="548"/>
        <end position="569"/>
    </location>
</feature>
<dbReference type="EMBL" id="GL349468">
    <property type="protein sequence ID" value="KNC51609.1"/>
    <property type="molecule type" value="Genomic_DNA"/>
</dbReference>
<gene>
    <name evidence="16" type="ORF">AMSG_07520</name>
</gene>
<dbReference type="GO" id="GO:0061630">
    <property type="term" value="F:ubiquitin protein ligase activity"/>
    <property type="evidence" value="ECO:0007669"/>
    <property type="project" value="UniProtKB-EC"/>
</dbReference>
<dbReference type="GeneID" id="25566419"/>
<feature type="transmembrane region" description="Helical" evidence="14">
    <location>
        <begin position="854"/>
        <end position="878"/>
    </location>
</feature>
<proteinExistence type="predicted"/>
<dbReference type="AlphaFoldDB" id="A0A0L0DGZ5"/>
<feature type="compositionally biased region" description="Acidic residues" evidence="13">
    <location>
        <begin position="354"/>
        <end position="369"/>
    </location>
</feature>
<feature type="transmembrane region" description="Helical" evidence="14">
    <location>
        <begin position="944"/>
        <end position="966"/>
    </location>
</feature>
<evidence type="ECO:0000256" key="2">
    <source>
        <dbReference type="ARBA" id="ARBA00004141"/>
    </source>
</evidence>
<evidence type="ECO:0000313" key="17">
    <source>
        <dbReference type="Proteomes" id="UP000054408"/>
    </source>
</evidence>
<dbReference type="PANTHER" id="PTHR13145">
    <property type="entry name" value="SSM4 PROTEIN"/>
    <property type="match status" value="1"/>
</dbReference>
<dbReference type="InterPro" id="IPR013083">
    <property type="entry name" value="Znf_RING/FYVE/PHD"/>
</dbReference>
<dbReference type="EC" id="2.3.2.27" evidence="4"/>
<evidence type="ECO:0000256" key="10">
    <source>
        <dbReference type="ARBA" id="ARBA00022833"/>
    </source>
</evidence>
<accession>A0A0L0DGZ5</accession>
<keyword evidence="8" id="KW-0863">Zinc-finger</keyword>
<dbReference type="SMART" id="SM00744">
    <property type="entry name" value="RINGv"/>
    <property type="match status" value="1"/>
</dbReference>
<evidence type="ECO:0000256" key="7">
    <source>
        <dbReference type="ARBA" id="ARBA00022723"/>
    </source>
</evidence>
<feature type="transmembrane region" description="Helical" evidence="14">
    <location>
        <begin position="740"/>
        <end position="760"/>
    </location>
</feature>
<keyword evidence="12 14" id="KW-0472">Membrane</keyword>
<evidence type="ECO:0000256" key="4">
    <source>
        <dbReference type="ARBA" id="ARBA00012483"/>
    </source>
</evidence>
<evidence type="ECO:0000256" key="5">
    <source>
        <dbReference type="ARBA" id="ARBA00022679"/>
    </source>
</evidence>
<feature type="transmembrane region" description="Helical" evidence="14">
    <location>
        <begin position="978"/>
        <end position="1000"/>
    </location>
</feature>
<dbReference type="CDD" id="cd16702">
    <property type="entry name" value="RING_CH-C4HC3_MARCH6"/>
    <property type="match status" value="1"/>
</dbReference>
<feature type="compositionally biased region" description="Acidic residues" evidence="13">
    <location>
        <begin position="386"/>
        <end position="400"/>
    </location>
</feature>
<evidence type="ECO:0000256" key="11">
    <source>
        <dbReference type="ARBA" id="ARBA00022989"/>
    </source>
</evidence>
<feature type="transmembrane region" description="Helical" evidence="14">
    <location>
        <begin position="699"/>
        <end position="720"/>
    </location>
</feature>
<feature type="domain" description="RING-CH-type" evidence="15">
    <location>
        <begin position="127"/>
        <end position="185"/>
    </location>
</feature>
<evidence type="ECO:0000256" key="8">
    <source>
        <dbReference type="ARBA" id="ARBA00022771"/>
    </source>
</evidence>
<protein>
    <recommendedName>
        <fullName evidence="4">RING-type E3 ubiquitin transferase</fullName>
        <ecNumber evidence="4">2.3.2.27</ecNumber>
    </recommendedName>
</protein>
<dbReference type="PROSITE" id="PS51292">
    <property type="entry name" value="ZF_RING_CH"/>
    <property type="match status" value="1"/>
</dbReference>
<dbReference type="PANTHER" id="PTHR13145:SF0">
    <property type="entry name" value="E3 UBIQUITIN-PROTEIN LIGASE MARCHF6"/>
    <property type="match status" value="1"/>
</dbReference>
<dbReference type="eggNOG" id="KOG1609">
    <property type="taxonomic scope" value="Eukaryota"/>
</dbReference>
<evidence type="ECO:0000256" key="14">
    <source>
        <dbReference type="SAM" id="Phobius"/>
    </source>
</evidence>